<evidence type="ECO:0000256" key="11">
    <source>
        <dbReference type="ARBA" id="ARBA00023136"/>
    </source>
</evidence>
<feature type="transmembrane region" description="Helical" evidence="12">
    <location>
        <begin position="228"/>
        <end position="247"/>
    </location>
</feature>
<comment type="similarity">
    <text evidence="3">Belongs to the peptidase M50B family.</text>
</comment>
<dbReference type="AlphaFoldDB" id="A0A518DUF6"/>
<protein>
    <submittedName>
        <fullName evidence="14">Peptidase family M50</fullName>
    </submittedName>
</protein>
<evidence type="ECO:0000256" key="12">
    <source>
        <dbReference type="SAM" id="Phobius"/>
    </source>
</evidence>
<evidence type="ECO:0000313" key="15">
    <source>
        <dbReference type="Proteomes" id="UP000317648"/>
    </source>
</evidence>
<dbReference type="Pfam" id="PF02163">
    <property type="entry name" value="Peptidase_M50"/>
    <property type="match status" value="1"/>
</dbReference>
<feature type="transmembrane region" description="Helical" evidence="12">
    <location>
        <begin position="106"/>
        <end position="129"/>
    </location>
</feature>
<evidence type="ECO:0000313" key="14">
    <source>
        <dbReference type="EMBL" id="QDU95459.1"/>
    </source>
</evidence>
<sequence>MSTMQDHAMWSLSLGRWGGVQVRVHIFFLLFAALTLLFGWNAAPHAELVWMAALSLLILTGSVALHELGHYYVAYRLGGRLRESVLTPIGGLAPADEPVEPWAAALVHLAGPAANLVVCVLCLPAVAALEPENLLGLLNPLAPVDITEGSAWAVALKLGFWINWVLVLLNLIPALPFDGGRALRAVLAAQCGRGGRRQASLIMWRIAIGAVMALLIAAVLLRNAAIDGLTPLWFALLLLAIGMLFAAKQELLPTRWGRLEKEPAGFDVAAGFPLPDEDPEETADYVSQWLQQKRELHDQEPEQDTELEEEQQVDEILARVHLNGMGSLSPDDKALLERVSARYRARNGKSHTNG</sequence>
<keyword evidence="9 12" id="KW-1133">Transmembrane helix</keyword>
<evidence type="ECO:0000256" key="1">
    <source>
        <dbReference type="ARBA" id="ARBA00001947"/>
    </source>
</evidence>
<keyword evidence="15" id="KW-1185">Reference proteome</keyword>
<dbReference type="GO" id="GO:0006508">
    <property type="term" value="P:proteolysis"/>
    <property type="evidence" value="ECO:0007669"/>
    <property type="project" value="UniProtKB-KW"/>
</dbReference>
<dbReference type="EMBL" id="CP036433">
    <property type="protein sequence ID" value="QDU95459.1"/>
    <property type="molecule type" value="Genomic_DNA"/>
</dbReference>
<keyword evidence="4" id="KW-0645">Protease</keyword>
<gene>
    <name evidence="14" type="ORF">Pla8534_32740</name>
</gene>
<dbReference type="GO" id="GO:0046872">
    <property type="term" value="F:metal ion binding"/>
    <property type="evidence" value="ECO:0007669"/>
    <property type="project" value="UniProtKB-KW"/>
</dbReference>
<keyword evidence="8" id="KW-0862">Zinc</keyword>
<evidence type="ECO:0000256" key="4">
    <source>
        <dbReference type="ARBA" id="ARBA00022670"/>
    </source>
</evidence>
<proteinExistence type="inferred from homology"/>
<keyword evidence="7" id="KW-0378">Hydrolase</keyword>
<evidence type="ECO:0000256" key="2">
    <source>
        <dbReference type="ARBA" id="ARBA00004141"/>
    </source>
</evidence>
<reference evidence="14 15" key="1">
    <citation type="submission" date="2019-02" db="EMBL/GenBank/DDBJ databases">
        <title>Deep-cultivation of Planctomycetes and their phenomic and genomic characterization uncovers novel biology.</title>
        <authorList>
            <person name="Wiegand S."/>
            <person name="Jogler M."/>
            <person name="Boedeker C."/>
            <person name="Pinto D."/>
            <person name="Vollmers J."/>
            <person name="Rivas-Marin E."/>
            <person name="Kohn T."/>
            <person name="Peeters S.H."/>
            <person name="Heuer A."/>
            <person name="Rast P."/>
            <person name="Oberbeckmann S."/>
            <person name="Bunk B."/>
            <person name="Jeske O."/>
            <person name="Meyerdierks A."/>
            <person name="Storesund J.E."/>
            <person name="Kallscheuer N."/>
            <person name="Luecker S."/>
            <person name="Lage O.M."/>
            <person name="Pohl T."/>
            <person name="Merkel B.J."/>
            <person name="Hornburger P."/>
            <person name="Mueller R.-W."/>
            <person name="Bruemmer F."/>
            <person name="Labrenz M."/>
            <person name="Spormann A.M."/>
            <person name="Op den Camp H."/>
            <person name="Overmann J."/>
            <person name="Amann R."/>
            <person name="Jetten M.S.M."/>
            <person name="Mascher T."/>
            <person name="Medema M.H."/>
            <person name="Devos D.P."/>
            <person name="Kaster A.-K."/>
            <person name="Ovreas L."/>
            <person name="Rohde M."/>
            <person name="Galperin M.Y."/>
            <person name="Jogler C."/>
        </authorList>
    </citation>
    <scope>NUCLEOTIDE SEQUENCE [LARGE SCALE GENOMIC DNA]</scope>
    <source>
        <strain evidence="14 15">Pla85_3_4</strain>
    </source>
</reference>
<evidence type="ECO:0000256" key="7">
    <source>
        <dbReference type="ARBA" id="ARBA00022801"/>
    </source>
</evidence>
<feature type="transmembrane region" description="Helical" evidence="12">
    <location>
        <begin position="149"/>
        <end position="172"/>
    </location>
</feature>
<keyword evidence="11 12" id="KW-0472">Membrane</keyword>
<accession>A0A518DUF6</accession>
<keyword evidence="5 12" id="KW-0812">Transmembrane</keyword>
<evidence type="ECO:0000256" key="5">
    <source>
        <dbReference type="ARBA" id="ARBA00022692"/>
    </source>
</evidence>
<evidence type="ECO:0000256" key="6">
    <source>
        <dbReference type="ARBA" id="ARBA00022723"/>
    </source>
</evidence>
<dbReference type="OrthoDB" id="251001at2"/>
<dbReference type="PANTHER" id="PTHR39188:SF3">
    <property type="entry name" value="STAGE IV SPORULATION PROTEIN FB"/>
    <property type="match status" value="1"/>
</dbReference>
<name>A0A518DUF6_9BACT</name>
<dbReference type="InterPro" id="IPR008915">
    <property type="entry name" value="Peptidase_M50"/>
</dbReference>
<dbReference type="GO" id="GO:0016020">
    <property type="term" value="C:membrane"/>
    <property type="evidence" value="ECO:0007669"/>
    <property type="project" value="UniProtKB-SubCell"/>
</dbReference>
<dbReference type="Proteomes" id="UP000317648">
    <property type="component" value="Chromosome"/>
</dbReference>
<evidence type="ECO:0000256" key="8">
    <source>
        <dbReference type="ARBA" id="ARBA00022833"/>
    </source>
</evidence>
<comment type="subcellular location">
    <subcellularLocation>
        <location evidence="2">Membrane</location>
        <topology evidence="2">Multi-pass membrane protein</topology>
    </subcellularLocation>
</comment>
<dbReference type="RefSeq" id="WP_145054197.1">
    <property type="nucleotide sequence ID" value="NZ_CP036433.1"/>
</dbReference>
<organism evidence="14 15">
    <name type="scientific">Lignipirellula cremea</name>
    <dbReference type="NCBI Taxonomy" id="2528010"/>
    <lineage>
        <taxon>Bacteria</taxon>
        <taxon>Pseudomonadati</taxon>
        <taxon>Planctomycetota</taxon>
        <taxon>Planctomycetia</taxon>
        <taxon>Pirellulales</taxon>
        <taxon>Pirellulaceae</taxon>
        <taxon>Lignipirellula</taxon>
    </lineage>
</organism>
<keyword evidence="10" id="KW-0482">Metalloprotease</keyword>
<dbReference type="GO" id="GO:0008237">
    <property type="term" value="F:metallopeptidase activity"/>
    <property type="evidence" value="ECO:0007669"/>
    <property type="project" value="UniProtKB-KW"/>
</dbReference>
<feature type="domain" description="Peptidase M50" evidence="13">
    <location>
        <begin position="56"/>
        <end position="213"/>
    </location>
</feature>
<feature type="transmembrane region" description="Helical" evidence="12">
    <location>
        <begin position="20"/>
        <end position="42"/>
    </location>
</feature>
<feature type="transmembrane region" description="Helical" evidence="12">
    <location>
        <begin position="48"/>
        <end position="73"/>
    </location>
</feature>
<evidence type="ECO:0000256" key="10">
    <source>
        <dbReference type="ARBA" id="ARBA00023049"/>
    </source>
</evidence>
<dbReference type="PANTHER" id="PTHR39188">
    <property type="entry name" value="MEMBRANE-ASSOCIATED ZINC METALLOPROTEASE M50B"/>
    <property type="match status" value="1"/>
</dbReference>
<evidence type="ECO:0000256" key="3">
    <source>
        <dbReference type="ARBA" id="ARBA00007931"/>
    </source>
</evidence>
<keyword evidence="6" id="KW-0479">Metal-binding</keyword>
<feature type="transmembrane region" description="Helical" evidence="12">
    <location>
        <begin position="202"/>
        <end position="222"/>
    </location>
</feature>
<comment type="cofactor">
    <cofactor evidence="1">
        <name>Zn(2+)</name>
        <dbReference type="ChEBI" id="CHEBI:29105"/>
    </cofactor>
</comment>
<evidence type="ECO:0000259" key="13">
    <source>
        <dbReference type="Pfam" id="PF02163"/>
    </source>
</evidence>
<dbReference type="KEGG" id="lcre:Pla8534_32740"/>
<evidence type="ECO:0000256" key="9">
    <source>
        <dbReference type="ARBA" id="ARBA00022989"/>
    </source>
</evidence>